<dbReference type="InterPro" id="IPR000719">
    <property type="entry name" value="Prot_kinase_dom"/>
</dbReference>
<keyword evidence="2" id="KW-0723">Serine/threonine-protein kinase</keyword>
<evidence type="ECO:0000256" key="3">
    <source>
        <dbReference type="ARBA" id="ARBA00022679"/>
    </source>
</evidence>
<dbReference type="InterPro" id="IPR008271">
    <property type="entry name" value="Ser/Thr_kinase_AS"/>
</dbReference>
<dbReference type="PROSITE" id="PS00107">
    <property type="entry name" value="PROTEIN_KINASE_ATP"/>
    <property type="match status" value="1"/>
</dbReference>
<dbReference type="Pfam" id="PF00069">
    <property type="entry name" value="Pkinase"/>
    <property type="match status" value="1"/>
</dbReference>
<feature type="binding site" evidence="7">
    <location>
        <position position="42"/>
    </location>
    <ligand>
        <name>ATP</name>
        <dbReference type="ChEBI" id="CHEBI:30616"/>
    </ligand>
</feature>
<dbReference type="PROSITE" id="PS00108">
    <property type="entry name" value="PROTEIN_KINASE_ST"/>
    <property type="match status" value="1"/>
</dbReference>
<sequence length="586" mass="60397">MVDEQPVLIAARYRLMNRIGAGGMGHVWLAWDERLNRAVAVKQLHSPVGLPDAEARVAHDRAMREARITARLHHPNAVPVFDVVDHEGAPCLVMQYLPSRSLQAVLTERGPLPAREVARVGAELASALAAAHRADIVHRDVKPGNVLVADDGTARITDFGISHALGDASLTSTGMVTGTPAYLAPEVARGTSSSAASDVFSLGATLYTAVEGTPPFGTGDNAMALLHRVASGSITPPSDGPLADVLLAMLAASPEDRPTMREVSARLSEIASGRAPGAAAREPDEPRPDRTRVLPTAAAGTASSSSSTDLTPATTPLAAAALAGLAALPSDLPSDLPADPPVAPEPPDAATHATAHDSGSGRPAYPDPVDTTPPHGTPVVGDDAGRRRRRGLVLLAGLVVLVGAGLLAWALQSGDAPSQQAAPPPATSSTAPRATTPKAGPSTTAAPSPSATTPKPTPSTPSRTPSTTPATTAAPPAGATAAELASAVRDYYALLPGNTDAGWARLTDRYRSTTAGSRSTYEKFWTSVDSVQVRQATGSAPGSVVATLRYAFADGRRFEERTSYTLVRDGGILKIDRSSVLSSRQL</sequence>
<evidence type="ECO:0000256" key="6">
    <source>
        <dbReference type="ARBA" id="ARBA00022840"/>
    </source>
</evidence>
<feature type="compositionally biased region" description="Pro residues" evidence="8">
    <location>
        <begin position="338"/>
        <end position="347"/>
    </location>
</feature>
<evidence type="ECO:0000256" key="4">
    <source>
        <dbReference type="ARBA" id="ARBA00022741"/>
    </source>
</evidence>
<dbReference type="SMART" id="SM00220">
    <property type="entry name" value="S_TKc"/>
    <property type="match status" value="1"/>
</dbReference>
<dbReference type="Gene3D" id="3.30.200.20">
    <property type="entry name" value="Phosphorylase Kinase, domain 1"/>
    <property type="match status" value="1"/>
</dbReference>
<dbReference type="InterPro" id="IPR017441">
    <property type="entry name" value="Protein_kinase_ATP_BS"/>
</dbReference>
<evidence type="ECO:0000313" key="12">
    <source>
        <dbReference type="Proteomes" id="UP001500730"/>
    </source>
</evidence>
<keyword evidence="4 7" id="KW-0547">Nucleotide-binding</keyword>
<dbReference type="InterPro" id="IPR011009">
    <property type="entry name" value="Kinase-like_dom_sf"/>
</dbReference>
<feature type="compositionally biased region" description="Basic and acidic residues" evidence="8">
    <location>
        <begin position="281"/>
        <end position="292"/>
    </location>
</feature>
<keyword evidence="3" id="KW-0808">Transferase</keyword>
<dbReference type="CDD" id="cd14014">
    <property type="entry name" value="STKc_PknB_like"/>
    <property type="match status" value="1"/>
</dbReference>
<evidence type="ECO:0000313" key="11">
    <source>
        <dbReference type="EMBL" id="GAA2495175.1"/>
    </source>
</evidence>
<evidence type="ECO:0000256" key="1">
    <source>
        <dbReference type="ARBA" id="ARBA00012513"/>
    </source>
</evidence>
<dbReference type="PANTHER" id="PTHR43289">
    <property type="entry name" value="MITOGEN-ACTIVATED PROTEIN KINASE KINASE KINASE 20-RELATED"/>
    <property type="match status" value="1"/>
</dbReference>
<protein>
    <recommendedName>
        <fullName evidence="1">non-specific serine/threonine protein kinase</fullName>
        <ecNumber evidence="1">2.7.11.1</ecNumber>
    </recommendedName>
</protein>
<feature type="domain" description="Protein kinase" evidence="10">
    <location>
        <begin position="13"/>
        <end position="270"/>
    </location>
</feature>
<keyword evidence="9" id="KW-0812">Transmembrane</keyword>
<gene>
    <name evidence="11" type="ORF">GCM10009858_36580</name>
</gene>
<evidence type="ECO:0000256" key="7">
    <source>
        <dbReference type="PROSITE-ProRule" id="PRU10141"/>
    </source>
</evidence>
<evidence type="ECO:0000256" key="5">
    <source>
        <dbReference type="ARBA" id="ARBA00022777"/>
    </source>
</evidence>
<dbReference type="PROSITE" id="PS50011">
    <property type="entry name" value="PROTEIN_KINASE_DOM"/>
    <property type="match status" value="1"/>
</dbReference>
<keyword evidence="9" id="KW-0472">Membrane</keyword>
<keyword evidence="6 7" id="KW-0067">ATP-binding</keyword>
<dbReference type="Gene3D" id="1.10.510.10">
    <property type="entry name" value="Transferase(Phosphotransferase) domain 1"/>
    <property type="match status" value="1"/>
</dbReference>
<comment type="caution">
    <text evidence="11">The sequence shown here is derived from an EMBL/GenBank/DDBJ whole genome shotgun (WGS) entry which is preliminary data.</text>
</comment>
<proteinExistence type="predicted"/>
<keyword evidence="9" id="KW-1133">Transmembrane helix</keyword>
<feature type="compositionally biased region" description="Low complexity" evidence="8">
    <location>
        <begin position="294"/>
        <end position="312"/>
    </location>
</feature>
<feature type="region of interest" description="Disordered" evidence="8">
    <location>
        <begin position="257"/>
        <end position="312"/>
    </location>
</feature>
<organism evidence="11 12">
    <name type="scientific">Terrabacter carboxydivorans</name>
    <dbReference type="NCBI Taxonomy" id="619730"/>
    <lineage>
        <taxon>Bacteria</taxon>
        <taxon>Bacillati</taxon>
        <taxon>Actinomycetota</taxon>
        <taxon>Actinomycetes</taxon>
        <taxon>Micrococcales</taxon>
        <taxon>Intrasporangiaceae</taxon>
        <taxon>Terrabacter</taxon>
    </lineage>
</organism>
<evidence type="ECO:0000256" key="2">
    <source>
        <dbReference type="ARBA" id="ARBA00022527"/>
    </source>
</evidence>
<feature type="region of interest" description="Disordered" evidence="8">
    <location>
        <begin position="415"/>
        <end position="478"/>
    </location>
</feature>
<dbReference type="SUPFAM" id="SSF56112">
    <property type="entry name" value="Protein kinase-like (PK-like)"/>
    <property type="match status" value="1"/>
</dbReference>
<keyword evidence="12" id="KW-1185">Reference proteome</keyword>
<evidence type="ECO:0000259" key="10">
    <source>
        <dbReference type="PROSITE" id="PS50011"/>
    </source>
</evidence>
<accession>A0ABN3M3K5</accession>
<evidence type="ECO:0000256" key="9">
    <source>
        <dbReference type="SAM" id="Phobius"/>
    </source>
</evidence>
<reference evidence="11 12" key="1">
    <citation type="journal article" date="2019" name="Int. J. Syst. Evol. Microbiol.">
        <title>The Global Catalogue of Microorganisms (GCM) 10K type strain sequencing project: providing services to taxonomists for standard genome sequencing and annotation.</title>
        <authorList>
            <consortium name="The Broad Institute Genomics Platform"/>
            <consortium name="The Broad Institute Genome Sequencing Center for Infectious Disease"/>
            <person name="Wu L."/>
            <person name="Ma J."/>
        </authorList>
    </citation>
    <scope>NUCLEOTIDE SEQUENCE [LARGE SCALE GENOMIC DNA]</scope>
    <source>
        <strain evidence="11 12">JCM 16259</strain>
    </source>
</reference>
<feature type="transmembrane region" description="Helical" evidence="9">
    <location>
        <begin position="392"/>
        <end position="411"/>
    </location>
</feature>
<dbReference type="PANTHER" id="PTHR43289:SF6">
    <property type="entry name" value="SERINE_THREONINE-PROTEIN KINASE NEKL-3"/>
    <property type="match status" value="1"/>
</dbReference>
<name>A0ABN3M3K5_9MICO</name>
<keyword evidence="5" id="KW-0418">Kinase</keyword>
<dbReference type="RefSeq" id="WP_344256475.1">
    <property type="nucleotide sequence ID" value="NZ_BAAARE010000018.1"/>
</dbReference>
<dbReference type="EMBL" id="BAAARE010000018">
    <property type="protein sequence ID" value="GAA2495175.1"/>
    <property type="molecule type" value="Genomic_DNA"/>
</dbReference>
<dbReference type="EC" id="2.7.11.1" evidence="1"/>
<evidence type="ECO:0000256" key="8">
    <source>
        <dbReference type="SAM" id="MobiDB-lite"/>
    </source>
</evidence>
<dbReference type="Proteomes" id="UP001500730">
    <property type="component" value="Unassembled WGS sequence"/>
</dbReference>
<feature type="region of interest" description="Disordered" evidence="8">
    <location>
        <begin position="331"/>
        <end position="384"/>
    </location>
</feature>